<evidence type="ECO:0000256" key="12">
    <source>
        <dbReference type="ARBA" id="ARBA00022989"/>
    </source>
</evidence>
<dbReference type="SUPFAM" id="SSF57903">
    <property type="entry name" value="FYVE/PHD zinc finger"/>
    <property type="match status" value="1"/>
</dbReference>
<evidence type="ECO:0000256" key="11">
    <source>
        <dbReference type="ARBA" id="ARBA00022963"/>
    </source>
</evidence>
<dbReference type="GO" id="GO:0016042">
    <property type="term" value="P:lipid catabolic process"/>
    <property type="evidence" value="ECO:0007669"/>
    <property type="project" value="UniProtKB-KW"/>
</dbReference>
<sequence>MRRALRRALRALAPRPAMAQDASGLLRLGQNATQMASEQLGRLSQQVGQAASKRDCISCGEAYLWAGMLSCAECRQPVCRECWTSFSLLGPAAPKERQVHCKSCKELVRQRVRERNVQLRRQRSEAYLAGRLEPFAYDPESKLETTVRLSGHVMTGLNKVSGFLPWGQAAQAIRAGYYVVRYGPLIFAGNEILESFQLIFGLAKKLEMPAYHRLTSPDFFGGLYYSMAEHWGERGRAPQMETAQHSQGGQVPEVDRALLLTLRHLVRLLLVSKEDSATDAQRLLRQAMPGAELVLAELSNSSTIPSFFLVCARGAKAAYLVMPGTRNVADIATDSNATEEPFGEGQGHKGIVQSARWMAEEVGPVLLDLHNAGYRVTILGHSLGAGVGAFLTLMLRPQMPNLYCYGFGTPACVDEDLLPSFLGCMISVVNRDDLIPRLSLKSVQELMQSVLCPGQVAKTKAWMQEDWQAIKDLERIVELRRRPAQEGAPAPEGEEEMKLLQLMEAGVDRDRALRALRAENGDLNSAMLRATAEEVESPANEAPPSAPPEPPTSDPAARAQAAMSWLGGRLQEASQQVAHSAQQVAAGLHRGSREEPPPLPPPREQNPFLVPGQVIHLYRRNGLGRAARCEATHEALTHIVPSKDMLTDHKMQSYARALHQACIQEPKAPEWESFEARELCACCNADFSWAYVLHSEPQKMLSRHHCFACGRVVCEGCSRKRLAHEHLGFQLPVRTCDSCAFAQFEGADEALVAFANEEEAAKLAASSC</sequence>
<evidence type="ECO:0000256" key="10">
    <source>
        <dbReference type="ARBA" id="ARBA00022837"/>
    </source>
</evidence>
<feature type="domain" description="FYVE-type" evidence="20">
    <location>
        <begin position="674"/>
        <end position="739"/>
    </location>
</feature>
<organism evidence="21 22">
    <name type="scientific">Effrenium voratum</name>
    <dbReference type="NCBI Taxonomy" id="2562239"/>
    <lineage>
        <taxon>Eukaryota</taxon>
        <taxon>Sar</taxon>
        <taxon>Alveolata</taxon>
        <taxon>Dinophyceae</taxon>
        <taxon>Suessiales</taxon>
        <taxon>Symbiodiniaceae</taxon>
        <taxon>Effrenium</taxon>
    </lineage>
</organism>
<dbReference type="AlphaFoldDB" id="A0AA36NHN9"/>
<dbReference type="Gene3D" id="3.40.50.1820">
    <property type="entry name" value="alpha/beta hydrolase"/>
    <property type="match status" value="1"/>
</dbReference>
<comment type="subcellular location">
    <subcellularLocation>
        <location evidence="2">Cell membrane</location>
        <topology evidence="2">Multi-pass membrane protein</topology>
    </subcellularLocation>
</comment>
<feature type="compositionally biased region" description="Low complexity" evidence="18">
    <location>
        <begin position="571"/>
        <end position="586"/>
    </location>
</feature>
<dbReference type="PROSITE" id="PS50030">
    <property type="entry name" value="UBA"/>
    <property type="match status" value="1"/>
</dbReference>
<dbReference type="InterPro" id="IPR017455">
    <property type="entry name" value="Znf_FYVE-rel"/>
</dbReference>
<reference evidence="21" key="1">
    <citation type="submission" date="2023-08" db="EMBL/GenBank/DDBJ databases">
        <authorList>
            <person name="Chen Y."/>
            <person name="Shah S."/>
            <person name="Dougan E. K."/>
            <person name="Thang M."/>
            <person name="Chan C."/>
        </authorList>
    </citation>
    <scope>NUCLEOTIDE SEQUENCE</scope>
</reference>
<name>A0AA36NHN9_9DINO</name>
<keyword evidence="8" id="KW-0378">Hydrolase</keyword>
<dbReference type="Gene3D" id="1.10.8.10">
    <property type="entry name" value="DNA helicase RuvA subunit, C-terminal domain"/>
    <property type="match status" value="1"/>
</dbReference>
<keyword evidence="11" id="KW-0442">Lipid degradation</keyword>
<feature type="domain" description="UBA" evidence="19">
    <location>
        <begin position="492"/>
        <end position="527"/>
    </location>
</feature>
<dbReference type="GO" id="GO:0016298">
    <property type="term" value="F:lipase activity"/>
    <property type="evidence" value="ECO:0007669"/>
    <property type="project" value="TreeGrafter"/>
</dbReference>
<dbReference type="Gene3D" id="3.30.40.10">
    <property type="entry name" value="Zinc/RING finger domain, C3HC4 (zinc finger)"/>
    <property type="match status" value="1"/>
</dbReference>
<dbReference type="Pfam" id="PF01363">
    <property type="entry name" value="FYVE"/>
    <property type="match status" value="1"/>
</dbReference>
<evidence type="ECO:0000256" key="14">
    <source>
        <dbReference type="ARBA" id="ARBA00023136"/>
    </source>
</evidence>
<evidence type="ECO:0000256" key="15">
    <source>
        <dbReference type="ARBA" id="ARBA00024531"/>
    </source>
</evidence>
<evidence type="ECO:0000313" key="22">
    <source>
        <dbReference type="Proteomes" id="UP001178507"/>
    </source>
</evidence>
<gene>
    <name evidence="21" type="ORF">EVOR1521_LOCUS29200</name>
</gene>
<dbReference type="GO" id="GO:0008270">
    <property type="term" value="F:zinc ion binding"/>
    <property type="evidence" value="ECO:0007669"/>
    <property type="project" value="UniProtKB-KW"/>
</dbReference>
<dbReference type="InterPro" id="IPR015940">
    <property type="entry name" value="UBA"/>
</dbReference>
<evidence type="ECO:0000313" key="21">
    <source>
        <dbReference type="EMBL" id="CAJ1407542.1"/>
    </source>
</evidence>
<dbReference type="InterPro" id="IPR002921">
    <property type="entry name" value="Fungal_lipase-type"/>
</dbReference>
<dbReference type="CDD" id="cd00519">
    <property type="entry name" value="Lipase_3"/>
    <property type="match status" value="1"/>
</dbReference>
<evidence type="ECO:0000256" key="7">
    <source>
        <dbReference type="ARBA" id="ARBA00022771"/>
    </source>
</evidence>
<keyword evidence="12" id="KW-1133">Transmembrane helix</keyword>
<evidence type="ECO:0000256" key="3">
    <source>
        <dbReference type="ARBA" id="ARBA00022475"/>
    </source>
</evidence>
<keyword evidence="14" id="KW-0472">Membrane</keyword>
<dbReference type="EMBL" id="CAUJNA010003675">
    <property type="protein sequence ID" value="CAJ1407542.1"/>
    <property type="molecule type" value="Genomic_DNA"/>
</dbReference>
<evidence type="ECO:0000256" key="9">
    <source>
        <dbReference type="ARBA" id="ARBA00022833"/>
    </source>
</evidence>
<dbReference type="InterPro" id="IPR011011">
    <property type="entry name" value="Znf_FYVE_PHD"/>
</dbReference>
<keyword evidence="4" id="KW-0597">Phosphoprotein</keyword>
<evidence type="ECO:0000256" key="6">
    <source>
        <dbReference type="ARBA" id="ARBA00022723"/>
    </source>
</evidence>
<keyword evidence="13" id="KW-0443">Lipid metabolism</keyword>
<dbReference type="SMART" id="SM00165">
    <property type="entry name" value="UBA"/>
    <property type="match status" value="1"/>
</dbReference>
<dbReference type="EC" id="3.1.1.116" evidence="16"/>
<evidence type="ECO:0000256" key="8">
    <source>
        <dbReference type="ARBA" id="ARBA00022801"/>
    </source>
</evidence>
<comment type="caution">
    <text evidence="21">The sequence shown here is derived from an EMBL/GenBank/DDBJ whole genome shotgun (WGS) entry which is preliminary data.</text>
</comment>
<dbReference type="InterPro" id="IPR052214">
    <property type="entry name" value="DAG_Lipase-Related"/>
</dbReference>
<evidence type="ECO:0000256" key="2">
    <source>
        <dbReference type="ARBA" id="ARBA00004651"/>
    </source>
</evidence>
<dbReference type="PANTHER" id="PTHR45792">
    <property type="entry name" value="DIACYLGLYCEROL LIPASE HOMOLOG-RELATED"/>
    <property type="match status" value="1"/>
</dbReference>
<evidence type="ECO:0000259" key="19">
    <source>
        <dbReference type="PROSITE" id="PS50030"/>
    </source>
</evidence>
<evidence type="ECO:0000256" key="5">
    <source>
        <dbReference type="ARBA" id="ARBA00022692"/>
    </source>
</evidence>
<keyword evidence="7 17" id="KW-0863">Zinc-finger</keyword>
<dbReference type="SMART" id="SM00064">
    <property type="entry name" value="FYVE"/>
    <property type="match status" value="1"/>
</dbReference>
<dbReference type="InterPro" id="IPR013083">
    <property type="entry name" value="Znf_RING/FYVE/PHD"/>
</dbReference>
<evidence type="ECO:0000256" key="18">
    <source>
        <dbReference type="SAM" id="MobiDB-lite"/>
    </source>
</evidence>
<dbReference type="Pfam" id="PF01764">
    <property type="entry name" value="Lipase_3"/>
    <property type="match status" value="1"/>
</dbReference>
<evidence type="ECO:0000256" key="13">
    <source>
        <dbReference type="ARBA" id="ARBA00023098"/>
    </source>
</evidence>
<keyword evidence="9" id="KW-0862">Zinc</keyword>
<keyword evidence="22" id="KW-1185">Reference proteome</keyword>
<proteinExistence type="predicted"/>
<keyword evidence="5" id="KW-0812">Transmembrane</keyword>
<dbReference type="Proteomes" id="UP001178507">
    <property type="component" value="Unassembled WGS sequence"/>
</dbReference>
<accession>A0AA36NHN9</accession>
<dbReference type="SUPFAM" id="SSF53474">
    <property type="entry name" value="alpha/beta-Hydrolases"/>
    <property type="match status" value="1"/>
</dbReference>
<feature type="compositionally biased region" description="Pro residues" evidence="18">
    <location>
        <begin position="544"/>
        <end position="553"/>
    </location>
</feature>
<keyword evidence="6" id="KW-0479">Metal-binding</keyword>
<dbReference type="InterPro" id="IPR000306">
    <property type="entry name" value="Znf_FYVE"/>
</dbReference>
<evidence type="ECO:0000256" key="1">
    <source>
        <dbReference type="ARBA" id="ARBA00001913"/>
    </source>
</evidence>
<protein>
    <recommendedName>
        <fullName evidence="16">sn-1-specific diacylglycerol lipase</fullName>
        <ecNumber evidence="16">3.1.1.116</ecNumber>
    </recommendedName>
</protein>
<evidence type="ECO:0000256" key="4">
    <source>
        <dbReference type="ARBA" id="ARBA00022553"/>
    </source>
</evidence>
<evidence type="ECO:0000256" key="17">
    <source>
        <dbReference type="PROSITE-ProRule" id="PRU00091"/>
    </source>
</evidence>
<dbReference type="PANTHER" id="PTHR45792:SF8">
    <property type="entry name" value="DIACYLGLYCEROL LIPASE-ALPHA"/>
    <property type="match status" value="1"/>
</dbReference>
<dbReference type="PROSITE" id="PS50178">
    <property type="entry name" value="ZF_FYVE"/>
    <property type="match status" value="1"/>
</dbReference>
<evidence type="ECO:0000259" key="20">
    <source>
        <dbReference type="PROSITE" id="PS50178"/>
    </source>
</evidence>
<dbReference type="InterPro" id="IPR029058">
    <property type="entry name" value="AB_hydrolase_fold"/>
</dbReference>
<keyword evidence="10" id="KW-0106">Calcium</keyword>
<evidence type="ECO:0000256" key="16">
    <source>
        <dbReference type="ARBA" id="ARBA00026104"/>
    </source>
</evidence>
<keyword evidence="3" id="KW-1003">Cell membrane</keyword>
<comment type="cofactor">
    <cofactor evidence="1">
        <name>Ca(2+)</name>
        <dbReference type="ChEBI" id="CHEBI:29108"/>
    </cofactor>
</comment>
<dbReference type="GO" id="GO:0005886">
    <property type="term" value="C:plasma membrane"/>
    <property type="evidence" value="ECO:0007669"/>
    <property type="project" value="UniProtKB-SubCell"/>
</dbReference>
<feature type="region of interest" description="Disordered" evidence="18">
    <location>
        <begin position="532"/>
        <end position="608"/>
    </location>
</feature>
<comment type="catalytic activity">
    <reaction evidence="15">
        <text>a 1,2-diacyl-sn-glycerol + H2O = a 2-acylglycerol + a fatty acid + H(+)</text>
        <dbReference type="Rhea" id="RHEA:33275"/>
        <dbReference type="ChEBI" id="CHEBI:15377"/>
        <dbReference type="ChEBI" id="CHEBI:15378"/>
        <dbReference type="ChEBI" id="CHEBI:17389"/>
        <dbReference type="ChEBI" id="CHEBI:17815"/>
        <dbReference type="ChEBI" id="CHEBI:28868"/>
        <dbReference type="EC" id="3.1.1.116"/>
    </reaction>
    <physiologicalReaction direction="left-to-right" evidence="15">
        <dbReference type="Rhea" id="RHEA:33276"/>
    </physiologicalReaction>
</comment>